<dbReference type="PANTHER" id="PTHR47861:SF3">
    <property type="entry name" value="FKBP-TYPE PEPTIDYL-PROLYL CIS-TRANS ISOMERASE SLYD"/>
    <property type="match status" value="1"/>
</dbReference>
<dbReference type="InterPro" id="IPR046357">
    <property type="entry name" value="PPIase_dom_sf"/>
</dbReference>
<evidence type="ECO:0000256" key="6">
    <source>
        <dbReference type="ARBA" id="ARBA00023110"/>
    </source>
</evidence>
<evidence type="ECO:0000313" key="10">
    <source>
        <dbReference type="Proteomes" id="UP000483379"/>
    </source>
</evidence>
<evidence type="ECO:0000256" key="3">
    <source>
        <dbReference type="ARBA" id="ARBA00006577"/>
    </source>
</evidence>
<dbReference type="InterPro" id="IPR048261">
    <property type="entry name" value="SlpA/SlyD-like_ins_sf"/>
</dbReference>
<keyword evidence="5" id="KW-0963">Cytoplasm</keyword>
<evidence type="ECO:0000256" key="4">
    <source>
        <dbReference type="ARBA" id="ARBA00013194"/>
    </source>
</evidence>
<evidence type="ECO:0000256" key="2">
    <source>
        <dbReference type="ARBA" id="ARBA00004496"/>
    </source>
</evidence>
<sequence>MQETIRDNKFVELTYQVVDQKTGDVLTTVEFPLGYVHGRNDVLSPQVMAELHGKAPGDRISVPIDCTELYGARDESLVITDAIENVPEEYREVGMRIVMENDKGDTKSFLVTRMDDKTLTIDGNHPLCGRMVVFELEVLSVRDATEEEIIAGGKLEKGPDIGNVPTRPI</sequence>
<keyword evidence="6" id="KW-0697">Rotamase</keyword>
<dbReference type="RefSeq" id="WP_164454646.1">
    <property type="nucleotide sequence ID" value="NZ_JAAIJQ010000074.1"/>
</dbReference>
<comment type="catalytic activity">
    <reaction evidence="1">
        <text>[protein]-peptidylproline (omega=180) = [protein]-peptidylproline (omega=0)</text>
        <dbReference type="Rhea" id="RHEA:16237"/>
        <dbReference type="Rhea" id="RHEA-COMP:10747"/>
        <dbReference type="Rhea" id="RHEA-COMP:10748"/>
        <dbReference type="ChEBI" id="CHEBI:83833"/>
        <dbReference type="ChEBI" id="CHEBI:83834"/>
        <dbReference type="EC" id="5.2.1.8"/>
    </reaction>
</comment>
<dbReference type="AlphaFoldDB" id="A0A6M0K311"/>
<dbReference type="Gene3D" id="2.40.10.330">
    <property type="match status" value="1"/>
</dbReference>
<evidence type="ECO:0000256" key="5">
    <source>
        <dbReference type="ARBA" id="ARBA00022490"/>
    </source>
</evidence>
<dbReference type="EMBL" id="JAAIJQ010000074">
    <property type="protein sequence ID" value="NEV64110.1"/>
    <property type="molecule type" value="Genomic_DNA"/>
</dbReference>
<comment type="caution">
    <text evidence="9">The sequence shown here is derived from an EMBL/GenBank/DDBJ whole genome shotgun (WGS) entry which is preliminary data.</text>
</comment>
<name>A0A6M0K311_9GAMM</name>
<dbReference type="EC" id="5.2.1.8" evidence="4"/>
<evidence type="ECO:0000256" key="1">
    <source>
        <dbReference type="ARBA" id="ARBA00000971"/>
    </source>
</evidence>
<dbReference type="GO" id="GO:0005737">
    <property type="term" value="C:cytoplasm"/>
    <property type="evidence" value="ECO:0007669"/>
    <property type="project" value="UniProtKB-SubCell"/>
</dbReference>
<dbReference type="PANTHER" id="PTHR47861">
    <property type="entry name" value="FKBP-TYPE PEPTIDYL-PROLYL CIS-TRANS ISOMERASE SLYD"/>
    <property type="match status" value="1"/>
</dbReference>
<keyword evidence="8 9" id="KW-0413">Isomerase</keyword>
<dbReference type="SUPFAM" id="SSF54534">
    <property type="entry name" value="FKBP-like"/>
    <property type="match status" value="1"/>
</dbReference>
<keyword evidence="7" id="KW-0143">Chaperone</keyword>
<evidence type="ECO:0000256" key="8">
    <source>
        <dbReference type="ARBA" id="ARBA00023235"/>
    </source>
</evidence>
<evidence type="ECO:0000313" key="9">
    <source>
        <dbReference type="EMBL" id="NEV64110.1"/>
    </source>
</evidence>
<proteinExistence type="inferred from homology"/>
<gene>
    <name evidence="9" type="ORF">G3446_19850</name>
</gene>
<organism evidence="9 10">
    <name type="scientific">Thiorhodococcus minor</name>
    <dbReference type="NCBI Taxonomy" id="57489"/>
    <lineage>
        <taxon>Bacteria</taxon>
        <taxon>Pseudomonadati</taxon>
        <taxon>Pseudomonadota</taxon>
        <taxon>Gammaproteobacteria</taxon>
        <taxon>Chromatiales</taxon>
        <taxon>Chromatiaceae</taxon>
        <taxon>Thiorhodococcus</taxon>
    </lineage>
</organism>
<dbReference type="Proteomes" id="UP000483379">
    <property type="component" value="Unassembled WGS sequence"/>
</dbReference>
<evidence type="ECO:0000256" key="7">
    <source>
        <dbReference type="ARBA" id="ARBA00023186"/>
    </source>
</evidence>
<protein>
    <recommendedName>
        <fullName evidence="4">peptidylprolyl isomerase</fullName>
        <ecNumber evidence="4">5.2.1.8</ecNumber>
    </recommendedName>
</protein>
<dbReference type="GO" id="GO:0003755">
    <property type="term" value="F:peptidyl-prolyl cis-trans isomerase activity"/>
    <property type="evidence" value="ECO:0007669"/>
    <property type="project" value="UniProtKB-KW"/>
</dbReference>
<accession>A0A6M0K311</accession>
<dbReference type="Gene3D" id="3.10.50.40">
    <property type="match status" value="1"/>
</dbReference>
<reference evidence="9 10" key="1">
    <citation type="submission" date="2020-02" db="EMBL/GenBank/DDBJ databases">
        <title>Genome sequences of Thiorhodococcus mannitoliphagus and Thiorhodococcus minor, purple sulfur photosynthetic bacteria in the gammaproteobacterial family, Chromatiaceae.</title>
        <authorList>
            <person name="Aviles F.A."/>
            <person name="Meyer T.E."/>
            <person name="Kyndt J.A."/>
        </authorList>
    </citation>
    <scope>NUCLEOTIDE SEQUENCE [LARGE SCALE GENOMIC DNA]</scope>
    <source>
        <strain evidence="9 10">DSM 11518</strain>
    </source>
</reference>
<comment type="subcellular location">
    <subcellularLocation>
        <location evidence="2">Cytoplasm</location>
    </subcellularLocation>
</comment>
<comment type="similarity">
    <text evidence="3">Belongs to the FKBP-type PPIase family.</text>
</comment>
<keyword evidence="10" id="KW-1185">Reference proteome</keyword>